<proteinExistence type="inferred from homology"/>
<comment type="similarity">
    <text evidence="1">Belongs to the NAD-dependent glycerol-3-phosphate dehydrogenase family.</text>
</comment>
<dbReference type="PIRSF" id="PIRSF000114">
    <property type="entry name" value="Glycerol-3-P_dh"/>
    <property type="match status" value="1"/>
</dbReference>
<dbReference type="InterPro" id="IPR006109">
    <property type="entry name" value="G3P_DH_NAD-dep_C"/>
</dbReference>
<feature type="active site" description="Proton acceptor" evidence="6">
    <location>
        <position position="133"/>
    </location>
</feature>
<dbReference type="PANTHER" id="PTHR11728:SF1">
    <property type="entry name" value="GLYCEROL-3-PHOSPHATE DEHYDROGENASE [NAD(+)] 2, CHLOROPLASTIC"/>
    <property type="match status" value="1"/>
</dbReference>
<evidence type="ECO:0000256" key="5">
    <source>
        <dbReference type="ARBA" id="ARBA00023264"/>
    </source>
</evidence>
<evidence type="ECO:0000256" key="8">
    <source>
        <dbReference type="PIRSR" id="PIRSR000114-3"/>
    </source>
</evidence>
<evidence type="ECO:0000313" key="10">
    <source>
        <dbReference type="EMBL" id="QEK38264.1"/>
    </source>
</evidence>
<evidence type="ECO:0000256" key="4">
    <source>
        <dbReference type="ARBA" id="ARBA00023209"/>
    </source>
</evidence>
<name>A0A5C0UGV8_9PROT</name>
<dbReference type="InterPro" id="IPR013328">
    <property type="entry name" value="6PGD_dom2"/>
</dbReference>
<dbReference type="GO" id="GO:0005975">
    <property type="term" value="P:carbohydrate metabolic process"/>
    <property type="evidence" value="ECO:0007669"/>
    <property type="project" value="InterPro"/>
</dbReference>
<evidence type="ECO:0000256" key="3">
    <source>
        <dbReference type="ARBA" id="ARBA00023098"/>
    </source>
</evidence>
<keyword evidence="3" id="KW-0443">Lipid metabolism</keyword>
<dbReference type="PANTHER" id="PTHR11728">
    <property type="entry name" value="GLYCEROL-3-PHOSPHATE DEHYDROGENASE"/>
    <property type="match status" value="1"/>
</dbReference>
<dbReference type="GO" id="GO:0008654">
    <property type="term" value="P:phospholipid biosynthetic process"/>
    <property type="evidence" value="ECO:0007669"/>
    <property type="project" value="UniProtKB-KW"/>
</dbReference>
<reference evidence="10 11" key="1">
    <citation type="submission" date="2019-08" db="EMBL/GenBank/DDBJ databases">
        <title>Highly reduced genomes of protist endosymbionts show evolutionary convergence.</title>
        <authorList>
            <person name="George E."/>
            <person name="Husnik F."/>
            <person name="Tashyreva D."/>
            <person name="Prokopchuk G."/>
            <person name="Horak A."/>
            <person name="Kwong W.K."/>
            <person name="Lukes J."/>
            <person name="Keeling P.J."/>
        </authorList>
    </citation>
    <scope>NUCLEOTIDE SEQUENCE [LARGE SCALE GENOMIC DNA]</scope>
    <source>
        <strain evidence="10">1605</strain>
    </source>
</reference>
<dbReference type="AlphaFoldDB" id="A0A5C0UGV8"/>
<keyword evidence="2" id="KW-0444">Lipid biosynthesis</keyword>
<evidence type="ECO:0000256" key="6">
    <source>
        <dbReference type="PIRSR" id="PIRSR000114-1"/>
    </source>
</evidence>
<dbReference type="OrthoDB" id="9812273at2"/>
<dbReference type="PROSITE" id="PS00957">
    <property type="entry name" value="NAD_G3PDH"/>
    <property type="match status" value="1"/>
</dbReference>
<sequence length="267" mass="30148">MFKIIGSGSFGTALRHVIKNSGFVISDIDYEFVIPAVPSYAVPDVLDEKEKTIIFVSKGFLENGKLIGEWADKIGLKWAVFAGPHFASELVQNLETCSVLGADSEIPEVMKWKNMNVKFSHHKIEIQLLGALKNIYACFFGIIDGLKLGKNFSASMFSLVIEEINEIFNKLNLESNMIYNQACIGDLILTCTSSQSRNYNEGFNRVMNIKNHQLSEAKHSAIAFIKRFPDQKYICSFVGEVMHNDLKGSDVKSLFDKFYKDYKELKN</sequence>
<keyword evidence="8" id="KW-0520">NAD</keyword>
<dbReference type="InterPro" id="IPR006168">
    <property type="entry name" value="G3P_DH_NAD-dep"/>
</dbReference>
<feature type="domain" description="Glycerol-3-phosphate dehydrogenase NAD-dependent C-terminal" evidence="9">
    <location>
        <begin position="126"/>
        <end position="212"/>
    </location>
</feature>
<protein>
    <recommendedName>
        <fullName evidence="9">Glycerol-3-phosphate dehydrogenase NAD-dependent C-terminal domain-containing protein</fullName>
    </recommendedName>
</protein>
<dbReference type="GO" id="GO:0005829">
    <property type="term" value="C:cytosol"/>
    <property type="evidence" value="ECO:0007669"/>
    <property type="project" value="TreeGrafter"/>
</dbReference>
<organism evidence="10 11">
    <name type="scientific">Candidatus Cytomitobacter indipagum</name>
    <dbReference type="NCBI Taxonomy" id="2601575"/>
    <lineage>
        <taxon>Bacteria</taxon>
        <taxon>Pseudomonadati</taxon>
        <taxon>Pseudomonadota</taxon>
        <taxon>Alphaproteobacteria</taxon>
        <taxon>Holosporales</taxon>
        <taxon>Holosporaceae</taxon>
        <taxon>Candidatus Cytomitobacter</taxon>
    </lineage>
</organism>
<keyword evidence="4" id="KW-0594">Phospholipid biosynthesis</keyword>
<dbReference type="GO" id="GO:0006072">
    <property type="term" value="P:glycerol-3-phosphate metabolic process"/>
    <property type="evidence" value="ECO:0007669"/>
    <property type="project" value="InterPro"/>
</dbReference>
<keyword evidence="5" id="KW-1208">Phospholipid metabolism</keyword>
<dbReference type="EMBL" id="CP043315">
    <property type="protein sequence ID" value="QEK38264.1"/>
    <property type="molecule type" value="Genomic_DNA"/>
</dbReference>
<dbReference type="Pfam" id="PF07479">
    <property type="entry name" value="NAD_Gly3P_dh_C"/>
    <property type="match status" value="1"/>
</dbReference>
<evidence type="ECO:0000313" key="11">
    <source>
        <dbReference type="Proteomes" id="UP000325155"/>
    </source>
</evidence>
<evidence type="ECO:0000256" key="2">
    <source>
        <dbReference type="ARBA" id="ARBA00022516"/>
    </source>
</evidence>
<dbReference type="RefSeq" id="WP_148981111.1">
    <property type="nucleotide sequence ID" value="NZ_CP043315.1"/>
</dbReference>
<evidence type="ECO:0000256" key="1">
    <source>
        <dbReference type="ARBA" id="ARBA00011009"/>
    </source>
</evidence>
<dbReference type="Gene3D" id="3.40.50.720">
    <property type="entry name" value="NAD(P)-binding Rossmann-like Domain"/>
    <property type="match status" value="1"/>
</dbReference>
<evidence type="ECO:0000259" key="9">
    <source>
        <dbReference type="Pfam" id="PF07479"/>
    </source>
</evidence>
<dbReference type="Gene3D" id="1.10.1040.10">
    <property type="entry name" value="N-(1-d-carboxylethyl)-l-norvaline Dehydrogenase, domain 2"/>
    <property type="match status" value="1"/>
</dbReference>
<gene>
    <name evidence="10" type="ORF">FZC35_02735</name>
</gene>
<feature type="binding site" evidence="7">
    <location>
        <position position="58"/>
    </location>
    <ligand>
        <name>substrate</name>
    </ligand>
</feature>
<feature type="binding site" evidence="7">
    <location>
        <begin position="197"/>
        <end position="198"/>
    </location>
    <ligand>
        <name>substrate</name>
    </ligand>
</feature>
<dbReference type="KEGG" id="cip:FZC35_02735"/>
<accession>A0A5C0UGV8</accession>
<dbReference type="InterPro" id="IPR008927">
    <property type="entry name" value="6-PGluconate_DH-like_C_sf"/>
</dbReference>
<feature type="binding site" evidence="8">
    <location>
        <position position="87"/>
    </location>
    <ligand>
        <name>NAD(+)</name>
        <dbReference type="ChEBI" id="CHEBI:57540"/>
    </ligand>
</feature>
<dbReference type="SUPFAM" id="SSF51735">
    <property type="entry name" value="NAD(P)-binding Rossmann-fold domains"/>
    <property type="match status" value="1"/>
</dbReference>
<dbReference type="Proteomes" id="UP000325155">
    <property type="component" value="Chromosome"/>
</dbReference>
<feature type="binding site" evidence="8">
    <location>
        <position position="197"/>
    </location>
    <ligand>
        <name>NAD(+)</name>
        <dbReference type="ChEBI" id="CHEBI:57540"/>
    </ligand>
</feature>
<evidence type="ECO:0000256" key="7">
    <source>
        <dbReference type="PIRSR" id="PIRSR000114-2"/>
    </source>
</evidence>
<dbReference type="SUPFAM" id="SSF48179">
    <property type="entry name" value="6-phosphogluconate dehydrogenase C-terminal domain-like"/>
    <property type="match status" value="1"/>
</dbReference>
<dbReference type="InterPro" id="IPR036291">
    <property type="entry name" value="NAD(P)-bd_dom_sf"/>
</dbReference>
<keyword evidence="11" id="KW-1185">Reference proteome</keyword>